<organism evidence="2 3">
    <name type="scientific">Nannochloropsis gaditana</name>
    <dbReference type="NCBI Taxonomy" id="72520"/>
    <lineage>
        <taxon>Eukaryota</taxon>
        <taxon>Sar</taxon>
        <taxon>Stramenopiles</taxon>
        <taxon>Ochrophyta</taxon>
        <taxon>Eustigmatophyceae</taxon>
        <taxon>Eustigmatales</taxon>
        <taxon>Monodopsidaceae</taxon>
        <taxon>Nannochloropsis</taxon>
    </lineage>
</organism>
<comment type="caution">
    <text evidence="2">The sequence shown here is derived from an EMBL/GenBank/DDBJ whole genome shotgun (WGS) entry which is preliminary data.</text>
</comment>
<dbReference type="OrthoDB" id="417952at2759"/>
<keyword evidence="3" id="KW-1185">Reference proteome</keyword>
<evidence type="ECO:0000313" key="3">
    <source>
        <dbReference type="Proteomes" id="UP000019335"/>
    </source>
</evidence>
<gene>
    <name evidence="2" type="ORF">Naga_100276g10</name>
</gene>
<dbReference type="Proteomes" id="UP000019335">
    <property type="component" value="Chromosome 2"/>
</dbReference>
<dbReference type="AlphaFoldDB" id="W7TV34"/>
<proteinExistence type="predicted"/>
<evidence type="ECO:0000256" key="1">
    <source>
        <dbReference type="SAM" id="MobiDB-lite"/>
    </source>
</evidence>
<protein>
    <submittedName>
        <fullName evidence="2">Uncharacterized protein</fullName>
    </submittedName>
</protein>
<feature type="region of interest" description="Disordered" evidence="1">
    <location>
        <begin position="50"/>
        <end position="81"/>
    </location>
</feature>
<reference evidence="2 3" key="1">
    <citation type="journal article" date="2014" name="Mol. Plant">
        <title>Chromosome Scale Genome Assembly and Transcriptome Profiling of Nannochloropsis gaditana in Nitrogen Depletion.</title>
        <authorList>
            <person name="Corteggiani Carpinelli E."/>
            <person name="Telatin A."/>
            <person name="Vitulo N."/>
            <person name="Forcato C."/>
            <person name="D'Angelo M."/>
            <person name="Schiavon R."/>
            <person name="Vezzi A."/>
            <person name="Giacometti G.M."/>
            <person name="Morosinotto T."/>
            <person name="Valle G."/>
        </authorList>
    </citation>
    <scope>NUCLEOTIDE SEQUENCE [LARGE SCALE GENOMIC DNA]</scope>
    <source>
        <strain evidence="2 3">B-31</strain>
    </source>
</reference>
<dbReference type="EMBL" id="AZIL01000089">
    <property type="protein sequence ID" value="EWM29982.1"/>
    <property type="molecule type" value="Genomic_DNA"/>
</dbReference>
<accession>W7TV34</accession>
<evidence type="ECO:0000313" key="2">
    <source>
        <dbReference type="EMBL" id="EWM29982.1"/>
    </source>
</evidence>
<name>W7TV34_9STRA</name>
<sequence>MFQRTSLKRAFSGGRSPTNVAFLCLLTSTLHHARAFGPLPPSFWHPSSIDPAATEIKPQSHPPPFRTSTESRPEASVPLPPPRTVKDILALDFDGVLCNSVEESSQAAFRSVKKMWPQLATYCAPVGGASANECPGWLSDSLRHLRPLVETGYENVLLARLCMEKYLQGQGSTPDIHITDLAGKWQTHMRSALLHRYGVTAQELVDVRGGWEGGKEGGGREGGREGRRDIVFMPAHPCGLYHLINGFKTLLSDSCMARCGMSGWGRTRRAG</sequence>